<dbReference type="EMBL" id="BDIP01000701">
    <property type="protein sequence ID" value="GIQ82458.1"/>
    <property type="molecule type" value="Genomic_DNA"/>
</dbReference>
<keyword evidence="2" id="KW-1185">Reference proteome</keyword>
<dbReference type="AlphaFoldDB" id="A0A9K3CSI9"/>
<accession>A0A9K3CSI9</accession>
<protein>
    <submittedName>
        <fullName evidence="1">Uncharacterized protein</fullName>
    </submittedName>
</protein>
<dbReference type="Proteomes" id="UP000265618">
    <property type="component" value="Unassembled WGS sequence"/>
</dbReference>
<comment type="caution">
    <text evidence="1">The sequence shown here is derived from an EMBL/GenBank/DDBJ whole genome shotgun (WGS) entry which is preliminary data.</text>
</comment>
<sequence>MPVLKYDIPSDTQSKYIALLRFLNKQCLEEDTEAVSRIQESAIEQGPAQAESVGLGVAPLLDHSDTDTKTPDEDLELPVIHSNEEILNWPRSKRYAYIKYVMPVMQYNIPFDTQSKYIALLRFLNKLCLEEDTERLRRMREELGYN</sequence>
<gene>
    <name evidence="1" type="ORF">KIPB_003600</name>
</gene>
<name>A0A9K3CSI9_9EUKA</name>
<reference evidence="1 2" key="1">
    <citation type="journal article" date="2018" name="PLoS ONE">
        <title>The draft genome of Kipferlia bialata reveals reductive genome evolution in fornicate parasites.</title>
        <authorList>
            <person name="Tanifuji G."/>
            <person name="Takabayashi S."/>
            <person name="Kume K."/>
            <person name="Takagi M."/>
            <person name="Nakayama T."/>
            <person name="Kamikawa R."/>
            <person name="Inagaki Y."/>
            <person name="Hashimoto T."/>
        </authorList>
    </citation>
    <scope>NUCLEOTIDE SEQUENCE [LARGE SCALE GENOMIC DNA]</scope>
    <source>
        <strain evidence="1">NY0173</strain>
    </source>
</reference>
<evidence type="ECO:0000313" key="1">
    <source>
        <dbReference type="EMBL" id="GIQ82458.1"/>
    </source>
</evidence>
<proteinExistence type="predicted"/>
<evidence type="ECO:0000313" key="2">
    <source>
        <dbReference type="Proteomes" id="UP000265618"/>
    </source>
</evidence>
<organism evidence="1 2">
    <name type="scientific">Kipferlia bialata</name>
    <dbReference type="NCBI Taxonomy" id="797122"/>
    <lineage>
        <taxon>Eukaryota</taxon>
        <taxon>Metamonada</taxon>
        <taxon>Carpediemonas-like organisms</taxon>
        <taxon>Kipferlia</taxon>
    </lineage>
</organism>